<dbReference type="PIRSF" id="PIRSF028065">
    <property type="entry name" value="UCP028065"/>
    <property type="match status" value="1"/>
</dbReference>
<keyword evidence="3" id="KW-1185">Reference proteome</keyword>
<organism evidence="2 3">
    <name type="scientific">Chitinophaga agrisoli</name>
    <dbReference type="NCBI Taxonomy" id="2607653"/>
    <lineage>
        <taxon>Bacteria</taxon>
        <taxon>Pseudomonadati</taxon>
        <taxon>Bacteroidota</taxon>
        <taxon>Chitinophagia</taxon>
        <taxon>Chitinophagales</taxon>
        <taxon>Chitinophagaceae</taxon>
        <taxon>Chitinophaga</taxon>
    </lineage>
</organism>
<keyword evidence="1" id="KW-0812">Transmembrane</keyword>
<feature type="transmembrane region" description="Helical" evidence="1">
    <location>
        <begin position="7"/>
        <end position="27"/>
    </location>
</feature>
<dbReference type="Proteomes" id="UP000324611">
    <property type="component" value="Unassembled WGS sequence"/>
</dbReference>
<dbReference type="GO" id="GO:0005886">
    <property type="term" value="C:plasma membrane"/>
    <property type="evidence" value="ECO:0007669"/>
    <property type="project" value="TreeGrafter"/>
</dbReference>
<dbReference type="RefSeq" id="WP_149839700.1">
    <property type="nucleotide sequence ID" value="NZ_VUOC01000004.1"/>
</dbReference>
<evidence type="ECO:0000313" key="2">
    <source>
        <dbReference type="EMBL" id="KAA2238520.1"/>
    </source>
</evidence>
<keyword evidence="1" id="KW-0472">Membrane</keyword>
<keyword evidence="1" id="KW-1133">Transmembrane helix</keyword>
<proteinExistence type="predicted"/>
<dbReference type="Pfam" id="PF04224">
    <property type="entry name" value="DUF417"/>
    <property type="match status" value="1"/>
</dbReference>
<reference evidence="2 3" key="1">
    <citation type="submission" date="2019-09" db="EMBL/GenBank/DDBJ databases">
        <title>Chitinophaga ginsengihumi sp. nov., isolated from soil of ginseng rhizosphere.</title>
        <authorList>
            <person name="Lee J."/>
        </authorList>
    </citation>
    <scope>NUCLEOTIDE SEQUENCE [LARGE SCALE GENOMIC DNA]</scope>
    <source>
        <strain evidence="2 3">BN140078</strain>
    </source>
</reference>
<gene>
    <name evidence="2" type="ORF">F0L74_20055</name>
</gene>
<dbReference type="PANTHER" id="PTHR40106:SF1">
    <property type="entry name" value="INNER MEMBRANE PROTEIN RCLC"/>
    <property type="match status" value="1"/>
</dbReference>
<dbReference type="EMBL" id="VUOC01000004">
    <property type="protein sequence ID" value="KAA2238520.1"/>
    <property type="molecule type" value="Genomic_DNA"/>
</dbReference>
<comment type="caution">
    <text evidence="2">The sequence shown here is derived from an EMBL/GenBank/DDBJ whole genome shotgun (WGS) entry which is preliminary data.</text>
</comment>
<name>A0A5B2VJ09_9BACT</name>
<protein>
    <submittedName>
        <fullName evidence="2">DUF417 family protein</fullName>
    </submittedName>
</protein>
<dbReference type="InterPro" id="IPR007339">
    <property type="entry name" value="RclC-like"/>
</dbReference>
<feature type="transmembrane region" description="Helical" evidence="1">
    <location>
        <begin position="86"/>
        <end position="106"/>
    </location>
</feature>
<sequence length="140" mass="15251">MKLQKAGYALGVIATALVLLWIGLLKFTTAEAMAIKPYVEHSFLMSWLYKIASVNVVSDLVGVFEIVTGVLLLASFSSRTAGRIGGYLALIIFVTTLSFLFTTPGIWKMSEFVPVTDFFVVKDLAFLAIALQVTGRHSKG</sequence>
<dbReference type="PANTHER" id="PTHR40106">
    <property type="entry name" value="INNER MEMBRANE PROTEIN RCLC"/>
    <property type="match status" value="1"/>
</dbReference>
<accession>A0A5B2VJ09</accession>
<dbReference type="InterPro" id="IPR016865">
    <property type="entry name" value="RclC"/>
</dbReference>
<feature type="transmembrane region" description="Helical" evidence="1">
    <location>
        <begin position="47"/>
        <end position="74"/>
    </location>
</feature>
<dbReference type="AlphaFoldDB" id="A0A5B2VJ09"/>
<evidence type="ECO:0000313" key="3">
    <source>
        <dbReference type="Proteomes" id="UP000324611"/>
    </source>
</evidence>
<reference evidence="2 3" key="2">
    <citation type="submission" date="2019-09" db="EMBL/GenBank/DDBJ databases">
        <authorList>
            <person name="Jin C."/>
        </authorList>
    </citation>
    <scope>NUCLEOTIDE SEQUENCE [LARGE SCALE GENOMIC DNA]</scope>
    <source>
        <strain evidence="2 3">BN140078</strain>
    </source>
</reference>
<evidence type="ECO:0000256" key="1">
    <source>
        <dbReference type="SAM" id="Phobius"/>
    </source>
</evidence>
<dbReference type="GO" id="GO:1901530">
    <property type="term" value="P:response to hypochlorite"/>
    <property type="evidence" value="ECO:0007669"/>
    <property type="project" value="TreeGrafter"/>
</dbReference>